<evidence type="ECO:0000256" key="1">
    <source>
        <dbReference type="SAM" id="MobiDB-lite"/>
    </source>
</evidence>
<reference evidence="2" key="1">
    <citation type="submission" date="2021-06" db="EMBL/GenBank/DDBJ databases">
        <authorList>
            <person name="Kallberg Y."/>
            <person name="Tangrot J."/>
            <person name="Rosling A."/>
        </authorList>
    </citation>
    <scope>NUCLEOTIDE SEQUENCE</scope>
    <source>
        <strain evidence="2">CL551</strain>
    </source>
</reference>
<proteinExistence type="predicted"/>
<comment type="caution">
    <text evidence="2">The sequence shown here is derived from an EMBL/GenBank/DDBJ whole genome shotgun (WGS) entry which is preliminary data.</text>
</comment>
<name>A0A9N9BZ42_9GLOM</name>
<feature type="region of interest" description="Disordered" evidence="1">
    <location>
        <begin position="54"/>
        <end position="88"/>
    </location>
</feature>
<evidence type="ECO:0000313" key="3">
    <source>
        <dbReference type="Proteomes" id="UP000789342"/>
    </source>
</evidence>
<organism evidence="2 3">
    <name type="scientific">Acaulospora morrowiae</name>
    <dbReference type="NCBI Taxonomy" id="94023"/>
    <lineage>
        <taxon>Eukaryota</taxon>
        <taxon>Fungi</taxon>
        <taxon>Fungi incertae sedis</taxon>
        <taxon>Mucoromycota</taxon>
        <taxon>Glomeromycotina</taxon>
        <taxon>Glomeromycetes</taxon>
        <taxon>Diversisporales</taxon>
        <taxon>Acaulosporaceae</taxon>
        <taxon>Acaulospora</taxon>
    </lineage>
</organism>
<dbReference type="Proteomes" id="UP000789342">
    <property type="component" value="Unassembled WGS sequence"/>
</dbReference>
<sequence length="122" mass="14034">MRTFITSYSDKNDPIVIAKLSLELITFWKFPISKFTNTQIQTIIDHFTKKPDIEFTDEQNNSSDDLSETEVSIPTESILLDSPQENDKDSELLEVEVSASSSDIKKTLPEFERLEIRFNINS</sequence>
<accession>A0A9N9BZ42</accession>
<feature type="compositionally biased region" description="Polar residues" evidence="1">
    <location>
        <begin position="58"/>
        <end position="75"/>
    </location>
</feature>
<evidence type="ECO:0000313" key="2">
    <source>
        <dbReference type="EMBL" id="CAG8580942.1"/>
    </source>
</evidence>
<dbReference type="EMBL" id="CAJVPV010004885">
    <property type="protein sequence ID" value="CAG8580942.1"/>
    <property type="molecule type" value="Genomic_DNA"/>
</dbReference>
<gene>
    <name evidence="2" type="ORF">AMORRO_LOCUS6908</name>
</gene>
<dbReference type="AlphaFoldDB" id="A0A9N9BZ42"/>
<keyword evidence="3" id="KW-1185">Reference proteome</keyword>
<protein>
    <submittedName>
        <fullName evidence="2">4911_t:CDS:1</fullName>
    </submittedName>
</protein>